<dbReference type="KEGG" id="vg:65113208"/>
<organism evidence="1 2">
    <name type="scientific">Aeromonas phage 50AhydR13PP</name>
    <dbReference type="NCBI Taxonomy" id="2163978"/>
    <lineage>
        <taxon>Viruses</taxon>
        <taxon>Duplodnaviria</taxon>
        <taxon>Heunggongvirae</taxon>
        <taxon>Uroviricota</taxon>
        <taxon>Caudoviricetes</taxon>
        <taxon>Pantevenvirales</taxon>
        <taxon>Straboviridae</taxon>
        <taxon>Tulanevirus</taxon>
        <taxon>Tulanevirus 50ahydr13pp</taxon>
    </lineage>
</organism>
<accession>A0A2S1PE42</accession>
<reference evidence="1 2" key="1">
    <citation type="submission" date="2018-04" db="EMBL/GenBank/DDBJ databases">
        <title>Complete genome sequences of new Aeromonas and Pseudomonas phages promising in phage therapy dedicated to aquaculture.</title>
        <authorList>
            <person name="Kolsut J."/>
            <person name="Wojcik E."/>
            <person name="Wojtasik A."/>
            <person name="Dastych J."/>
        </authorList>
    </citation>
    <scope>NUCLEOTIDE SEQUENCE [LARGE SCALE GENOMIC DNA]</scope>
</reference>
<name>A0A2S1PE42_9CAUD</name>
<dbReference type="Proteomes" id="UP000246321">
    <property type="component" value="Segment"/>
</dbReference>
<keyword evidence="2" id="KW-1185">Reference proteome</keyword>
<dbReference type="EMBL" id="MH179476">
    <property type="protein sequence ID" value="AWH14836.1"/>
    <property type="molecule type" value="Genomic_DNA"/>
</dbReference>
<dbReference type="GeneID" id="65113208"/>
<dbReference type="InterPro" id="IPR052755">
    <property type="entry name" value="Lysozyme_Inhibitor_LprI"/>
</dbReference>
<protein>
    <submittedName>
        <fullName evidence="1">Uncharacterized protein</fullName>
    </submittedName>
</protein>
<evidence type="ECO:0000313" key="1">
    <source>
        <dbReference type="EMBL" id="AWH14836.1"/>
    </source>
</evidence>
<sequence>MKFLSVIALGLLSSSAMAASFDCNTPNLNVIEKVICKVPDISLMDDQMAEAYKAVAHIPEVKEDQRQFVKKRNRITSIATLRDVMSERIIELQIIAELEGIEKKPYSEKQEIDVAKITGSKPVVKEGTVADLIRQAKQGDELNFRGKTSYTDYRDKNAPIWMRDCAYRIVRNDVMGRWVAQARSAGLINEFKSVEYKIETGFINMTIDNLKMNIQKSRQVCEAMAIGTTW</sequence>
<dbReference type="RefSeq" id="YP_010095572.1">
    <property type="nucleotide sequence ID" value="NC_055746.1"/>
</dbReference>
<dbReference type="GO" id="GO:0005576">
    <property type="term" value="C:extracellular region"/>
    <property type="evidence" value="ECO:0007669"/>
    <property type="project" value="TreeGrafter"/>
</dbReference>
<evidence type="ECO:0000313" key="2">
    <source>
        <dbReference type="Proteomes" id="UP000246321"/>
    </source>
</evidence>
<dbReference type="PANTHER" id="PTHR37549:SF1">
    <property type="entry name" value="LIPOPROTEIN LPRI"/>
    <property type="match status" value="1"/>
</dbReference>
<proteinExistence type="predicted"/>
<dbReference type="PANTHER" id="PTHR37549">
    <property type="entry name" value="LIPOPROTEIN LPRI"/>
    <property type="match status" value="1"/>
</dbReference>